<sequence length="159" mass="18185">MSKNVGLKFLRYRIVPPTAWELMQMEYEFNQNADLAMATDDYSRSDSYSTNLTTRISSGITELQPSVFTSRRLIEAPDDSALWSPQCRNEKGNRSSEATQDTIRVENLPSNEVKISVKILEGRKHPSASLLSRIICSLRRSCTQILIPVKWYRPVEDRA</sequence>
<reference evidence="1" key="1">
    <citation type="submission" date="2021-01" db="UniProtKB">
        <authorList>
            <consortium name="EnsemblMetazoa"/>
        </authorList>
    </citation>
    <scope>IDENTIFICATION</scope>
</reference>
<dbReference type="KEGG" id="vde:111255149"/>
<evidence type="ECO:0000313" key="1">
    <source>
        <dbReference type="EnsemblMetazoa" id="XP_022672542"/>
    </source>
</evidence>
<evidence type="ECO:0000313" key="2">
    <source>
        <dbReference type="Proteomes" id="UP000594260"/>
    </source>
</evidence>
<keyword evidence="2" id="KW-1185">Reference proteome</keyword>
<dbReference type="EnsemblMetazoa" id="XM_022816807">
    <property type="protein sequence ID" value="XP_022672542"/>
    <property type="gene ID" value="LOC111255149"/>
</dbReference>
<dbReference type="Proteomes" id="UP000594260">
    <property type="component" value="Unplaced"/>
</dbReference>
<dbReference type="InParanoid" id="A0A7M7KVB3"/>
<name>A0A7M7KVB3_VARDE</name>
<dbReference type="GeneID" id="111255149"/>
<dbReference type="RefSeq" id="XP_022672542.1">
    <property type="nucleotide sequence ID" value="XM_022816807.1"/>
</dbReference>
<organism evidence="1 2">
    <name type="scientific">Varroa destructor</name>
    <name type="common">Honeybee mite</name>
    <dbReference type="NCBI Taxonomy" id="109461"/>
    <lineage>
        <taxon>Eukaryota</taxon>
        <taxon>Metazoa</taxon>
        <taxon>Ecdysozoa</taxon>
        <taxon>Arthropoda</taxon>
        <taxon>Chelicerata</taxon>
        <taxon>Arachnida</taxon>
        <taxon>Acari</taxon>
        <taxon>Parasitiformes</taxon>
        <taxon>Mesostigmata</taxon>
        <taxon>Gamasina</taxon>
        <taxon>Dermanyssoidea</taxon>
        <taxon>Varroidae</taxon>
        <taxon>Varroa</taxon>
    </lineage>
</organism>
<proteinExistence type="predicted"/>
<dbReference type="AlphaFoldDB" id="A0A7M7KVB3"/>
<protein>
    <submittedName>
        <fullName evidence="1">Uncharacterized protein</fullName>
    </submittedName>
</protein>
<accession>A0A7M7KVB3</accession>